<keyword evidence="2" id="KW-0812">Transmembrane</keyword>
<evidence type="ECO:0000259" key="4">
    <source>
        <dbReference type="PROSITE" id="PS50835"/>
    </source>
</evidence>
<dbReference type="OrthoDB" id="5970915at2759"/>
<dbReference type="AlphaFoldDB" id="A0A1W0X4M5"/>
<organism evidence="5 6">
    <name type="scientific">Hypsibius exemplaris</name>
    <name type="common">Freshwater tardigrade</name>
    <dbReference type="NCBI Taxonomy" id="2072580"/>
    <lineage>
        <taxon>Eukaryota</taxon>
        <taxon>Metazoa</taxon>
        <taxon>Ecdysozoa</taxon>
        <taxon>Tardigrada</taxon>
        <taxon>Eutardigrada</taxon>
        <taxon>Parachela</taxon>
        <taxon>Hypsibioidea</taxon>
        <taxon>Hypsibiidae</taxon>
        <taxon>Hypsibius</taxon>
    </lineage>
</organism>
<reference evidence="6" key="1">
    <citation type="submission" date="2017-01" db="EMBL/GenBank/DDBJ databases">
        <title>Comparative genomics of anhydrobiosis in the tardigrade Hypsibius dujardini.</title>
        <authorList>
            <person name="Yoshida Y."/>
            <person name="Koutsovoulos G."/>
            <person name="Laetsch D."/>
            <person name="Stevens L."/>
            <person name="Kumar S."/>
            <person name="Horikawa D."/>
            <person name="Ishino K."/>
            <person name="Komine S."/>
            <person name="Tomita M."/>
            <person name="Blaxter M."/>
            <person name="Arakawa K."/>
        </authorList>
    </citation>
    <scope>NUCLEOTIDE SEQUENCE [LARGE SCALE GENOMIC DNA]</scope>
    <source>
        <strain evidence="6">Z151</strain>
    </source>
</reference>
<keyword evidence="6" id="KW-1185">Reference proteome</keyword>
<dbReference type="Proteomes" id="UP000192578">
    <property type="component" value="Unassembled WGS sequence"/>
</dbReference>
<name>A0A1W0X4M5_HYPEX</name>
<gene>
    <name evidence="5" type="ORF">BV898_03587</name>
</gene>
<feature type="chain" id="PRO_5013094077" description="Ig-like domain-containing protein" evidence="3">
    <location>
        <begin position="27"/>
        <end position="433"/>
    </location>
</feature>
<dbReference type="InterPro" id="IPR013783">
    <property type="entry name" value="Ig-like_fold"/>
</dbReference>
<dbReference type="PROSITE" id="PS50835">
    <property type="entry name" value="IG_LIKE"/>
    <property type="match status" value="2"/>
</dbReference>
<protein>
    <recommendedName>
        <fullName evidence="4">Ig-like domain-containing protein</fullName>
    </recommendedName>
</protein>
<evidence type="ECO:0000313" key="6">
    <source>
        <dbReference type="Proteomes" id="UP000192578"/>
    </source>
</evidence>
<evidence type="ECO:0000256" key="2">
    <source>
        <dbReference type="SAM" id="Phobius"/>
    </source>
</evidence>
<dbReference type="Gene3D" id="2.60.40.10">
    <property type="entry name" value="Immunoglobulins"/>
    <property type="match status" value="1"/>
</dbReference>
<feature type="transmembrane region" description="Helical" evidence="2">
    <location>
        <begin position="379"/>
        <end position="400"/>
    </location>
</feature>
<evidence type="ECO:0000313" key="5">
    <source>
        <dbReference type="EMBL" id="OQV22413.1"/>
    </source>
</evidence>
<feature type="domain" description="Ig-like" evidence="4">
    <location>
        <begin position="10"/>
        <end position="105"/>
    </location>
</feature>
<feature type="region of interest" description="Disordered" evidence="1">
    <location>
        <begin position="412"/>
        <end position="433"/>
    </location>
</feature>
<dbReference type="EMBL" id="MTYJ01000017">
    <property type="protein sequence ID" value="OQV22413.1"/>
    <property type="molecule type" value="Genomic_DNA"/>
</dbReference>
<feature type="domain" description="Ig-like" evidence="4">
    <location>
        <begin position="233"/>
        <end position="365"/>
    </location>
</feature>
<evidence type="ECO:0000256" key="1">
    <source>
        <dbReference type="SAM" id="MobiDB-lite"/>
    </source>
</evidence>
<feature type="compositionally biased region" description="Basic and acidic residues" evidence="1">
    <location>
        <begin position="420"/>
        <end position="433"/>
    </location>
</feature>
<keyword evidence="2" id="KW-1133">Transmembrane helix</keyword>
<keyword evidence="2" id="KW-0472">Membrane</keyword>
<proteinExistence type="predicted"/>
<comment type="caution">
    <text evidence="5">The sequence shown here is derived from an EMBL/GenBank/DDBJ whole genome shotgun (WGS) entry which is preliminary data.</text>
</comment>
<dbReference type="SMART" id="SM00409">
    <property type="entry name" value="IG"/>
    <property type="match status" value="2"/>
</dbReference>
<sequence>MAFPSSLSSPAFVVLLSAVIFCQVSAVTITANVDPPSPTQYLKSGQKVDLVCSTNRTDGKIDWSWLDTKDNSTKDALLVEGVRAAGLGSISIITKGSNGGQYTCTDGSSSATHWVNVLDADTLVPQHVSKNGTNLYEILRCDQRLEADLRLPLVWWRFINQTDRQLNDLDSKETYEVLPANNGYALKIKNKDGKRYPLKTGEYRCQFNSSDVAATQVGITRVLEKIVNYETSPDVRIEGVSQARTKSATKDEPSTLTCVYNSFNSRSYASFLYENVTGEAKENITLVDGQYDQLPSCLDAEGHKTDRKCVGNYVFSRNFALENESRKTEQYETTLVLNFDVTKDEDRGKYYCVVHEFDGTREKINVFGVELKVKDKLAALWPFLGIVAEVVVLCAIIFIYEKRRNKTVEDEDEVETLKGNAHETTDGVRSRKA</sequence>
<keyword evidence="3" id="KW-0732">Signal</keyword>
<dbReference type="InterPro" id="IPR003599">
    <property type="entry name" value="Ig_sub"/>
</dbReference>
<feature type="signal peptide" evidence="3">
    <location>
        <begin position="1"/>
        <end position="26"/>
    </location>
</feature>
<dbReference type="InterPro" id="IPR007110">
    <property type="entry name" value="Ig-like_dom"/>
</dbReference>
<evidence type="ECO:0000256" key="3">
    <source>
        <dbReference type="SAM" id="SignalP"/>
    </source>
</evidence>
<accession>A0A1W0X4M5</accession>